<dbReference type="SUPFAM" id="SSF56672">
    <property type="entry name" value="DNA/RNA polymerases"/>
    <property type="match status" value="1"/>
</dbReference>
<dbReference type="PANTHER" id="PTHR15503:SF45">
    <property type="entry name" value="RNA-DIRECTED DNA POLYMERASE HOMOLOG"/>
    <property type="match status" value="1"/>
</dbReference>
<gene>
    <name evidence="3" type="ORF">Tco_1113460</name>
</gene>
<dbReference type="InterPro" id="IPR032567">
    <property type="entry name" value="RTL1-rel"/>
</dbReference>
<dbReference type="PANTHER" id="PTHR15503">
    <property type="entry name" value="LDOC1 RELATED"/>
    <property type="match status" value="1"/>
</dbReference>
<dbReference type="PROSITE" id="PS00141">
    <property type="entry name" value="ASP_PROTEASE"/>
    <property type="match status" value="1"/>
</dbReference>
<dbReference type="GO" id="GO:0003964">
    <property type="term" value="F:RNA-directed DNA polymerase activity"/>
    <property type="evidence" value="ECO:0007669"/>
    <property type="project" value="UniProtKB-KW"/>
</dbReference>
<name>A0ABQ5IUK9_9ASTR</name>
<feature type="compositionally biased region" description="Polar residues" evidence="1">
    <location>
        <begin position="166"/>
        <end position="182"/>
    </location>
</feature>
<dbReference type="InterPro" id="IPR021109">
    <property type="entry name" value="Peptidase_aspartic_dom_sf"/>
</dbReference>
<dbReference type="InterPro" id="IPR043502">
    <property type="entry name" value="DNA/RNA_pol_sf"/>
</dbReference>
<evidence type="ECO:0000256" key="1">
    <source>
        <dbReference type="SAM" id="MobiDB-lite"/>
    </source>
</evidence>
<proteinExistence type="predicted"/>
<reference evidence="3" key="1">
    <citation type="journal article" date="2022" name="Int. J. Mol. Sci.">
        <title>Draft Genome of Tanacetum Coccineum: Genomic Comparison of Closely Related Tanacetum-Family Plants.</title>
        <authorList>
            <person name="Yamashiro T."/>
            <person name="Shiraishi A."/>
            <person name="Nakayama K."/>
            <person name="Satake H."/>
        </authorList>
    </citation>
    <scope>NUCLEOTIDE SEQUENCE</scope>
</reference>
<organism evidence="3 4">
    <name type="scientific">Tanacetum coccineum</name>
    <dbReference type="NCBI Taxonomy" id="301880"/>
    <lineage>
        <taxon>Eukaryota</taxon>
        <taxon>Viridiplantae</taxon>
        <taxon>Streptophyta</taxon>
        <taxon>Embryophyta</taxon>
        <taxon>Tracheophyta</taxon>
        <taxon>Spermatophyta</taxon>
        <taxon>Magnoliopsida</taxon>
        <taxon>eudicotyledons</taxon>
        <taxon>Gunneridae</taxon>
        <taxon>Pentapetalae</taxon>
        <taxon>asterids</taxon>
        <taxon>campanulids</taxon>
        <taxon>Asterales</taxon>
        <taxon>Asteraceae</taxon>
        <taxon>Asteroideae</taxon>
        <taxon>Anthemideae</taxon>
        <taxon>Anthemidinae</taxon>
        <taxon>Tanacetum</taxon>
    </lineage>
</organism>
<accession>A0ABQ5IUK9</accession>
<reference evidence="3" key="2">
    <citation type="submission" date="2022-01" db="EMBL/GenBank/DDBJ databases">
        <authorList>
            <person name="Yamashiro T."/>
            <person name="Shiraishi A."/>
            <person name="Satake H."/>
            <person name="Nakayama K."/>
        </authorList>
    </citation>
    <scope>NUCLEOTIDE SEQUENCE</scope>
</reference>
<keyword evidence="3" id="KW-0808">Transferase</keyword>
<keyword evidence="4" id="KW-1185">Reference proteome</keyword>
<dbReference type="SUPFAM" id="SSF50630">
    <property type="entry name" value="Acid proteases"/>
    <property type="match status" value="1"/>
</dbReference>
<dbReference type="Gene3D" id="2.40.70.10">
    <property type="entry name" value="Acid Proteases"/>
    <property type="match status" value="1"/>
</dbReference>
<feature type="compositionally biased region" description="Acidic residues" evidence="1">
    <location>
        <begin position="77"/>
        <end position="121"/>
    </location>
</feature>
<keyword evidence="3" id="KW-0695">RNA-directed DNA polymerase</keyword>
<feature type="domain" description="Tf2-1-like SH3-like" evidence="2">
    <location>
        <begin position="926"/>
        <end position="989"/>
    </location>
</feature>
<evidence type="ECO:0000313" key="4">
    <source>
        <dbReference type="Proteomes" id="UP001151760"/>
    </source>
</evidence>
<sequence length="1038" mass="116549">MHPVDPYVEAALQAPPSPDYVPGPEEPEQAPPSPDYVPGTEYPEYLVQSDAENPIEDQPYAADASPTALASGYIADSDLDDESEDGPMDYPADEGDDDDDDSSGDDADDEDEEEASEENKEEEEHLALTNSTVVSPTVDTVPSTKETKLFETDESAATPPPPPAYRTTSRIFPSLPTHTSPTYDEAPLGYRALEIRLRAALPLPSPTSPPTYHPLPLPAPSTRRRADILEADIPPQKRADYGFIGTLDAELRRDQVREMGYGITDVWEDPTEATKEVPPTTMAELSQRVTNLVITVKQNTDEIYVRFEDVQDDRALLRGPVNMLRRDRQYHLKTSMLVESEARVAREAWAQSMGCSRVTTSLQTYLIATLGRIDTLEAREPNHTMTPKELKLYRMFPDESDKVKKYVRGLLDMIQGSVMASKPKEMQDAIEFATELMDQKIRTLAERQIENKRKQDDNFRDTRTNNNQTRGRTLVGLTLLGLVRKGSMVDLCQNVPSATTIIMVCVHRSATSATRLATWPVIAGVLAMLMPITTREPLVANQKGTGCYECGAQGHFKREFPKLKNKNYGNQGRNGNASAKVYVVGNAGTNPDSNVVMGTFLLNNRYASILFDTGADRSFVSTAFSSLINITPTKLDHYYDVELADGKIIRINTIIRGCTLNFLNHPFNIDLMPIELGSFDVIIGMDWLAKYHAVIVCDEKLVRIPFRNETLIVRGDGSNRGSETRLNITVGILPLTRQMEFQINLIPGTAPVARTPYRLAPSEMKELSEQLQEQSDKGFIRPCLGSYYRRFIEGCSKVAKPMTKLTQKKVAFEWGLGVVLMQNEKVIACASRQLKIHEKTYTTYDLELGKANVVVDALSRKERIKPLRVRALVMTIGLNLPKQILKAQIEGQKPENFKNEDVRGARDRQKSYANLRRKPMEFQVRDRVMLKVSPWKRVVRSGKCGKLNPWYVKPFKVLAKVGAIAYKLELPQELSKVHSTFHVSNLKKCYSDGPLAVLLDGLHIDDKLHFVEEPVDIMDQEVKRLKQSRFYCQGLMEL</sequence>
<evidence type="ECO:0000259" key="2">
    <source>
        <dbReference type="Pfam" id="PF24626"/>
    </source>
</evidence>
<protein>
    <submittedName>
        <fullName evidence="3">Reverse transcriptase domain-containing protein</fullName>
    </submittedName>
</protein>
<keyword evidence="3" id="KW-0548">Nucleotidyltransferase</keyword>
<dbReference type="EMBL" id="BQNB010021122">
    <property type="protein sequence ID" value="GJU03122.1"/>
    <property type="molecule type" value="Genomic_DNA"/>
</dbReference>
<dbReference type="InterPro" id="IPR001969">
    <property type="entry name" value="Aspartic_peptidase_AS"/>
</dbReference>
<feature type="region of interest" description="Disordered" evidence="1">
    <location>
        <begin position="1"/>
        <end position="185"/>
    </location>
</feature>
<dbReference type="Pfam" id="PF08284">
    <property type="entry name" value="RVP_2"/>
    <property type="match status" value="1"/>
</dbReference>
<dbReference type="Pfam" id="PF24626">
    <property type="entry name" value="SH3_Tf2-1"/>
    <property type="match status" value="1"/>
</dbReference>
<dbReference type="Proteomes" id="UP001151760">
    <property type="component" value="Unassembled WGS sequence"/>
</dbReference>
<dbReference type="InterPro" id="IPR056924">
    <property type="entry name" value="SH3_Tf2-1"/>
</dbReference>
<comment type="caution">
    <text evidence="3">The sequence shown here is derived from an EMBL/GenBank/DDBJ whole genome shotgun (WGS) entry which is preliminary data.</text>
</comment>
<dbReference type="Gene3D" id="3.10.10.10">
    <property type="entry name" value="HIV Type 1 Reverse Transcriptase, subunit A, domain 1"/>
    <property type="match status" value="1"/>
</dbReference>
<feature type="compositionally biased region" description="Low complexity" evidence="1">
    <location>
        <begin position="131"/>
        <end position="144"/>
    </location>
</feature>
<evidence type="ECO:0000313" key="3">
    <source>
        <dbReference type="EMBL" id="GJU03122.1"/>
    </source>
</evidence>
<dbReference type="CDD" id="cd00303">
    <property type="entry name" value="retropepsin_like"/>
    <property type="match status" value="1"/>
</dbReference>